<evidence type="ECO:0000313" key="3">
    <source>
        <dbReference type="Ensembl" id="ENSPMEP00000030855.1"/>
    </source>
</evidence>
<dbReference type="PANTHER" id="PTHR23220">
    <property type="entry name" value="INTEGRIN ALPHA"/>
    <property type="match status" value="1"/>
</dbReference>
<dbReference type="PANTHER" id="PTHR23220:SF9">
    <property type="entry name" value="INTEGRIN ALPHA-6"/>
    <property type="match status" value="1"/>
</dbReference>
<name>A0A3B3YV18_9TELE</name>
<dbReference type="AlphaFoldDB" id="A0A3B3YV18"/>
<dbReference type="GO" id="GO:0050900">
    <property type="term" value="P:leukocyte migration"/>
    <property type="evidence" value="ECO:0007669"/>
    <property type="project" value="TreeGrafter"/>
</dbReference>
<dbReference type="InterPro" id="IPR013519">
    <property type="entry name" value="Int_alpha_beta-p"/>
</dbReference>
<organism evidence="3 4">
    <name type="scientific">Poecilia mexicana</name>
    <dbReference type="NCBI Taxonomy" id="48701"/>
    <lineage>
        <taxon>Eukaryota</taxon>
        <taxon>Metazoa</taxon>
        <taxon>Chordata</taxon>
        <taxon>Craniata</taxon>
        <taxon>Vertebrata</taxon>
        <taxon>Euteleostomi</taxon>
        <taxon>Actinopterygii</taxon>
        <taxon>Neopterygii</taxon>
        <taxon>Teleostei</taxon>
        <taxon>Neoteleostei</taxon>
        <taxon>Acanthomorphata</taxon>
        <taxon>Ovalentaria</taxon>
        <taxon>Atherinomorphae</taxon>
        <taxon>Cyprinodontiformes</taxon>
        <taxon>Poeciliidae</taxon>
        <taxon>Poeciliinae</taxon>
        <taxon>Poecilia</taxon>
    </lineage>
</organism>
<keyword evidence="2" id="KW-1133">Transmembrane helix</keyword>
<reference evidence="3" key="2">
    <citation type="submission" date="2025-09" db="UniProtKB">
        <authorList>
            <consortium name="Ensembl"/>
        </authorList>
    </citation>
    <scope>IDENTIFICATION</scope>
</reference>
<reference evidence="3" key="1">
    <citation type="submission" date="2025-08" db="UniProtKB">
        <authorList>
            <consortium name="Ensembl"/>
        </authorList>
    </citation>
    <scope>IDENTIFICATION</scope>
</reference>
<dbReference type="Proteomes" id="UP000261480">
    <property type="component" value="Unplaced"/>
</dbReference>
<evidence type="ECO:0000256" key="2">
    <source>
        <dbReference type="SAM" id="Phobius"/>
    </source>
</evidence>
<dbReference type="GO" id="GO:0007160">
    <property type="term" value="P:cell-matrix adhesion"/>
    <property type="evidence" value="ECO:0007669"/>
    <property type="project" value="TreeGrafter"/>
</dbReference>
<evidence type="ECO:0008006" key="5">
    <source>
        <dbReference type="Google" id="ProtNLM"/>
    </source>
</evidence>
<keyword evidence="2" id="KW-0812">Transmembrane</keyword>
<proteinExistence type="predicted"/>
<dbReference type="GO" id="GO:0098609">
    <property type="term" value="P:cell-cell adhesion"/>
    <property type="evidence" value="ECO:0007669"/>
    <property type="project" value="TreeGrafter"/>
</dbReference>
<dbReference type="GO" id="GO:0005178">
    <property type="term" value="F:integrin binding"/>
    <property type="evidence" value="ECO:0007669"/>
    <property type="project" value="TreeGrafter"/>
</dbReference>
<dbReference type="PROSITE" id="PS51470">
    <property type="entry name" value="FG_GAP"/>
    <property type="match status" value="1"/>
</dbReference>
<dbReference type="Gene3D" id="2.130.10.130">
    <property type="entry name" value="Integrin alpha, N-terminal"/>
    <property type="match status" value="1"/>
</dbReference>
<dbReference type="SUPFAM" id="SSF69318">
    <property type="entry name" value="Integrin alpha N-terminal domain"/>
    <property type="match status" value="1"/>
</dbReference>
<dbReference type="GO" id="GO:0008305">
    <property type="term" value="C:integrin complex"/>
    <property type="evidence" value="ECO:0007669"/>
    <property type="project" value="TreeGrafter"/>
</dbReference>
<keyword evidence="4" id="KW-1185">Reference proteome</keyword>
<accession>A0A3B3YV18</accession>
<dbReference type="STRING" id="48701.ENSPMEP00000030855"/>
<dbReference type="SMART" id="SM00191">
    <property type="entry name" value="Int_alpha"/>
    <property type="match status" value="1"/>
</dbReference>
<feature type="repeat" description="FG-GAP" evidence="1">
    <location>
        <begin position="63"/>
        <end position="126"/>
    </location>
</feature>
<dbReference type="Ensembl" id="ENSPMET00000023270.1">
    <property type="protein sequence ID" value="ENSPMEP00000030855.1"/>
    <property type="gene ID" value="ENSPMEG00000017579.1"/>
</dbReference>
<evidence type="ECO:0000313" key="4">
    <source>
        <dbReference type="Proteomes" id="UP000261480"/>
    </source>
</evidence>
<dbReference type="GO" id="GO:0007229">
    <property type="term" value="P:integrin-mediated signaling pathway"/>
    <property type="evidence" value="ECO:0007669"/>
    <property type="project" value="TreeGrafter"/>
</dbReference>
<dbReference type="GO" id="GO:0033627">
    <property type="term" value="P:cell adhesion mediated by integrin"/>
    <property type="evidence" value="ECO:0007669"/>
    <property type="project" value="TreeGrafter"/>
</dbReference>
<evidence type="ECO:0000256" key="1">
    <source>
        <dbReference type="PROSITE-ProRule" id="PRU00803"/>
    </source>
</evidence>
<dbReference type="GO" id="GO:0009897">
    <property type="term" value="C:external side of plasma membrane"/>
    <property type="evidence" value="ECO:0007669"/>
    <property type="project" value="TreeGrafter"/>
</dbReference>
<feature type="transmembrane region" description="Helical" evidence="2">
    <location>
        <begin position="30"/>
        <end position="49"/>
    </location>
</feature>
<protein>
    <recommendedName>
        <fullName evidence="5">Integrin alpha-2 domain-containing protein</fullName>
    </recommendedName>
</protein>
<sequence>MAFNSHPVSLVLHSAPSSPKTHLFASSGKIYALMEGCTNSGLFLFILLLGCRRLSAFNLDTENVLQRDGSPGSLFGFSLAMHQQLRPQDKRILLVGAPQEKALNNQKSKVTGGLYKCEISPNPSDCQRVMFDNDGKLYSDWLFCFSSFNLFIYLKK</sequence>
<keyword evidence="2" id="KW-0472">Membrane</keyword>
<dbReference type="InterPro" id="IPR028994">
    <property type="entry name" value="Integrin_alpha_N"/>
</dbReference>